<dbReference type="SUPFAM" id="SSF56935">
    <property type="entry name" value="Porins"/>
    <property type="match status" value="1"/>
</dbReference>
<evidence type="ECO:0000313" key="3">
    <source>
        <dbReference type="EMBL" id="KRG72215.1"/>
    </source>
</evidence>
<dbReference type="InterPro" id="IPR045748">
    <property type="entry name" value="DcaP"/>
</dbReference>
<sequence>MKPLTLATLLPFALLPATAGAQDSVAALRAEIAQAQQHLQSLNARLDALEQGQGSPSAKPPPSPASASQISIAPPKPETPRTNQTSLAQAIIPARDSVADPSTGASRPDNAPPPNDPELKGFIAIPGTQTLIRLGGYAKLDAITDSRAAGDTEQFIPSSMPVDGPHRDVSHFGMHAKQTRFSFEARRPTTHGNLRFYLENDFFGSSDSYQFRLRHAYGQLGNTYAGYGYSTFMDADSLPDTLDFAGPGAAGYLLVAGIHHSFALGKGNTLTVAAEDPDSQLANTGQSDSSVEHLPDVSLIARMERDWGHLQLGAVLRSLGYDGDGRSDRTFGGGLQLSGSYAVAERDLLLFGLVGGKGISRYTADLTGSNLDAAIDGDGRLKALPLRGGFFGYTHYWSELWRSNLIYGQLQIDSADALASDAFRRSRYAALNLLWSPAPSWTMGMELLYGQQQLQDGRDADTLRLQGSLQYNFIK</sequence>
<evidence type="ECO:0000256" key="2">
    <source>
        <dbReference type="SAM" id="SignalP"/>
    </source>
</evidence>
<evidence type="ECO:0000256" key="1">
    <source>
        <dbReference type="SAM" id="MobiDB-lite"/>
    </source>
</evidence>
<keyword evidence="4" id="KW-1185">Reference proteome</keyword>
<feature type="region of interest" description="Disordered" evidence="1">
    <location>
        <begin position="50"/>
        <end position="85"/>
    </location>
</feature>
<comment type="caution">
    <text evidence="3">The sequence shown here is derived from an EMBL/GenBank/DDBJ whole genome shotgun (WGS) entry which is preliminary data.</text>
</comment>
<reference evidence="3 4" key="1">
    <citation type="submission" date="2015-05" db="EMBL/GenBank/DDBJ databases">
        <title>Genome sequencing and analysis of members of genus Stenotrophomonas.</title>
        <authorList>
            <person name="Patil P.P."/>
            <person name="Midha S."/>
            <person name="Patil P.B."/>
        </authorList>
    </citation>
    <scope>NUCLEOTIDE SEQUENCE [LARGE SCALE GENOMIC DNA]</scope>
    <source>
        <strain evidence="3 4">DSM 18941</strain>
    </source>
</reference>
<protein>
    <submittedName>
        <fullName evidence="3">Porin</fullName>
    </submittedName>
</protein>
<organism evidence="3 4">
    <name type="scientific">Stenotrophomonas terrae</name>
    <dbReference type="NCBI Taxonomy" id="405446"/>
    <lineage>
        <taxon>Bacteria</taxon>
        <taxon>Pseudomonadati</taxon>
        <taxon>Pseudomonadota</taxon>
        <taxon>Gammaproteobacteria</taxon>
        <taxon>Lysobacterales</taxon>
        <taxon>Lysobacteraceae</taxon>
        <taxon>Stenotrophomonas</taxon>
    </lineage>
</organism>
<dbReference type="PATRIC" id="fig|405446.3.peg.3063"/>
<feature type="chain" id="PRO_5006394923" evidence="2">
    <location>
        <begin position="22"/>
        <end position="475"/>
    </location>
</feature>
<keyword evidence="2" id="KW-0732">Signal</keyword>
<dbReference type="Pfam" id="PF19577">
    <property type="entry name" value="DcaP"/>
    <property type="match status" value="1"/>
</dbReference>
<gene>
    <name evidence="3" type="ORF">ABB27_02155</name>
</gene>
<evidence type="ECO:0000313" key="4">
    <source>
        <dbReference type="Proteomes" id="UP000051863"/>
    </source>
</evidence>
<proteinExistence type="predicted"/>
<accession>A0A0R0D1J1</accession>
<feature type="region of interest" description="Disordered" evidence="1">
    <location>
        <begin position="97"/>
        <end position="122"/>
    </location>
</feature>
<dbReference type="RefSeq" id="WP_057626582.1">
    <property type="nucleotide sequence ID" value="NZ_LDJJ01000006.1"/>
</dbReference>
<dbReference type="OrthoDB" id="190887at2"/>
<feature type="signal peptide" evidence="2">
    <location>
        <begin position="1"/>
        <end position="21"/>
    </location>
</feature>
<dbReference type="Proteomes" id="UP000051863">
    <property type="component" value="Unassembled WGS sequence"/>
</dbReference>
<dbReference type="AlphaFoldDB" id="A0A0R0D1J1"/>
<dbReference type="EMBL" id="LDJJ01000006">
    <property type="protein sequence ID" value="KRG72215.1"/>
    <property type="molecule type" value="Genomic_DNA"/>
</dbReference>
<name>A0A0R0D1J1_9GAMM</name>